<dbReference type="InterPro" id="IPR001810">
    <property type="entry name" value="F-box_dom"/>
</dbReference>
<reference evidence="3" key="1">
    <citation type="submission" date="2021-02" db="EMBL/GenBank/DDBJ databases">
        <authorList>
            <person name="Nowell W R."/>
        </authorList>
    </citation>
    <scope>NUCLEOTIDE SEQUENCE</scope>
</reference>
<proteinExistence type="predicted"/>
<evidence type="ECO:0000259" key="2">
    <source>
        <dbReference type="PROSITE" id="PS50181"/>
    </source>
</evidence>
<dbReference type="AlphaFoldDB" id="A0A819Q7D9"/>
<dbReference type="Proteomes" id="UP000663823">
    <property type="component" value="Unassembled WGS sequence"/>
</dbReference>
<evidence type="ECO:0000313" key="3">
    <source>
        <dbReference type="EMBL" id="CAF4024727.1"/>
    </source>
</evidence>
<sequence length="556" mass="66579">MGSVGRKQEVITHLTTYYSDFTDDAAGRIYDEATNLYHESLTYTNFNLLLERDEKIISALVTIIIFEIDLDKLKGLHGQIMMFILFSYKTIAPTYVFVQAIGHYVQDDGDVIQSTKLLRIILDSLYDYVNKSKIDSLNSHSHLFKSFNRNLNLLEQQRKEILEDFKKQEEAKKFIESDVEAEIKKIQQKLNKFLSEKNILLSIMFIDYLPHNILYHLCKYLSFIDIINLSKTCKQLYILTENDNYFWMMLIKNHFGFKLYKRYVHEIFYNEKNSDYVLYRTNKDKEKFEKYFEINKLFLVCITWVFNMLNCKDSIDGYLAYKSLMKQKKHPRTNDLRMSLTIEEVFDYYLKRNNYLTKENILQISFYKLIYFYLIELKRLVAVNLFGIHLHCSKDHLNCINRLYPKQEDDLTSSIGRCVRLYTVRSQFLVGIRGKFKSIWPGIYEIICRIKLDKNEEYLTFYNEYCSRAPGSEKNVQCYFYALAGHGLDCECNRKKMNFNWFESKYLLYGNQNWFNETMGKIKVFELSDIYFGFQIKNEYCYRNILLDYVQLNIVE</sequence>
<gene>
    <name evidence="4" type="ORF">FNK824_LOCUS34480</name>
    <name evidence="3" type="ORF">OTI717_LOCUS30305</name>
</gene>
<dbReference type="Gene3D" id="1.20.1280.50">
    <property type="match status" value="1"/>
</dbReference>
<dbReference type="PROSITE" id="PS50181">
    <property type="entry name" value="FBOX"/>
    <property type="match status" value="1"/>
</dbReference>
<feature type="domain" description="F-box" evidence="2">
    <location>
        <begin position="203"/>
        <end position="250"/>
    </location>
</feature>
<dbReference type="Pfam" id="PF12937">
    <property type="entry name" value="F-box-like"/>
    <property type="match status" value="1"/>
</dbReference>
<dbReference type="EMBL" id="CAJOAX010008059">
    <property type="protein sequence ID" value="CAF4024727.1"/>
    <property type="molecule type" value="Genomic_DNA"/>
</dbReference>
<organism evidence="3 5">
    <name type="scientific">Rotaria sordida</name>
    <dbReference type="NCBI Taxonomy" id="392033"/>
    <lineage>
        <taxon>Eukaryota</taxon>
        <taxon>Metazoa</taxon>
        <taxon>Spiralia</taxon>
        <taxon>Gnathifera</taxon>
        <taxon>Rotifera</taxon>
        <taxon>Eurotatoria</taxon>
        <taxon>Bdelloidea</taxon>
        <taxon>Philodinida</taxon>
        <taxon>Philodinidae</taxon>
        <taxon>Rotaria</taxon>
    </lineage>
</organism>
<dbReference type="SUPFAM" id="SSF81383">
    <property type="entry name" value="F-box domain"/>
    <property type="match status" value="1"/>
</dbReference>
<dbReference type="Proteomes" id="UP000663874">
    <property type="component" value="Unassembled WGS sequence"/>
</dbReference>
<keyword evidence="1" id="KW-0175">Coiled coil</keyword>
<dbReference type="SMART" id="SM00256">
    <property type="entry name" value="FBOX"/>
    <property type="match status" value="1"/>
</dbReference>
<comment type="caution">
    <text evidence="3">The sequence shown here is derived from an EMBL/GenBank/DDBJ whole genome shotgun (WGS) entry which is preliminary data.</text>
</comment>
<dbReference type="EMBL" id="CAJOBE010013577">
    <property type="protein sequence ID" value="CAF4166843.1"/>
    <property type="molecule type" value="Genomic_DNA"/>
</dbReference>
<dbReference type="InterPro" id="IPR036047">
    <property type="entry name" value="F-box-like_dom_sf"/>
</dbReference>
<evidence type="ECO:0000313" key="4">
    <source>
        <dbReference type="EMBL" id="CAF4166843.1"/>
    </source>
</evidence>
<protein>
    <recommendedName>
        <fullName evidence="2">F-box domain-containing protein</fullName>
    </recommendedName>
</protein>
<name>A0A819Q7D9_9BILA</name>
<feature type="coiled-coil region" evidence="1">
    <location>
        <begin position="144"/>
        <end position="196"/>
    </location>
</feature>
<evidence type="ECO:0000256" key="1">
    <source>
        <dbReference type="SAM" id="Coils"/>
    </source>
</evidence>
<accession>A0A819Q7D9</accession>
<evidence type="ECO:0000313" key="5">
    <source>
        <dbReference type="Proteomes" id="UP000663823"/>
    </source>
</evidence>